<comment type="caution">
    <text evidence="1">The sequence shown here is derived from an EMBL/GenBank/DDBJ whole genome shotgun (WGS) entry which is preliminary data.</text>
</comment>
<protein>
    <submittedName>
        <fullName evidence="1">Uncharacterized protein</fullName>
    </submittedName>
</protein>
<keyword evidence="2" id="KW-1185">Reference proteome</keyword>
<reference evidence="1 2" key="1">
    <citation type="submission" date="2020-02" db="EMBL/GenBank/DDBJ databases">
        <authorList>
            <person name="Hogendoorn C."/>
        </authorList>
    </citation>
    <scope>NUCLEOTIDE SEQUENCE [LARGE SCALE GENOMIC DNA]</scope>
    <source>
        <strain evidence="1">METHB21</strain>
    </source>
</reference>
<proteinExistence type="predicted"/>
<dbReference type="AlphaFoldDB" id="A0A8S0YAY0"/>
<accession>A0A8S0YAY0</accession>
<organism evidence="1 2">
    <name type="scientific">Candidatus Methylobacter favarea</name>
    <dbReference type="NCBI Taxonomy" id="2707345"/>
    <lineage>
        <taxon>Bacteria</taxon>
        <taxon>Pseudomonadati</taxon>
        <taxon>Pseudomonadota</taxon>
        <taxon>Gammaproteobacteria</taxon>
        <taxon>Methylococcales</taxon>
        <taxon>Methylococcaceae</taxon>
        <taxon>Methylobacter</taxon>
    </lineage>
</organism>
<sequence length="69" mass="7726">MLAPPQKPRATVRITAVRPDRDALEVQFPRVHSCRAELLEERLTAEFNSDSILEITLDLIGPSTLKMPA</sequence>
<evidence type="ECO:0000313" key="1">
    <source>
        <dbReference type="EMBL" id="CAA9892747.1"/>
    </source>
</evidence>
<dbReference type="RefSeq" id="WP_174627482.1">
    <property type="nucleotide sequence ID" value="NZ_CADCXN010000113.1"/>
</dbReference>
<evidence type="ECO:0000313" key="2">
    <source>
        <dbReference type="Proteomes" id="UP000494216"/>
    </source>
</evidence>
<name>A0A8S0YAY0_9GAMM</name>
<dbReference type="EMBL" id="CADCXN010000113">
    <property type="protein sequence ID" value="CAA9892747.1"/>
    <property type="molecule type" value="Genomic_DNA"/>
</dbReference>
<gene>
    <name evidence="1" type="ORF">METHB2_80064</name>
</gene>
<dbReference type="Proteomes" id="UP000494216">
    <property type="component" value="Unassembled WGS sequence"/>
</dbReference>